<feature type="compositionally biased region" description="Polar residues" evidence="1">
    <location>
        <begin position="80"/>
        <end position="94"/>
    </location>
</feature>
<feature type="region of interest" description="Disordered" evidence="1">
    <location>
        <begin position="59"/>
        <end position="105"/>
    </location>
</feature>
<organism evidence="2">
    <name type="scientific">Oryza sativa subsp. japonica</name>
    <name type="common">Rice</name>
    <dbReference type="NCBI Taxonomy" id="39947"/>
    <lineage>
        <taxon>Eukaryota</taxon>
        <taxon>Viridiplantae</taxon>
        <taxon>Streptophyta</taxon>
        <taxon>Embryophyta</taxon>
        <taxon>Tracheophyta</taxon>
        <taxon>Spermatophyta</taxon>
        <taxon>Magnoliopsida</taxon>
        <taxon>Liliopsida</taxon>
        <taxon>Poales</taxon>
        <taxon>Poaceae</taxon>
        <taxon>BOP clade</taxon>
        <taxon>Oryzoideae</taxon>
        <taxon>Oryzeae</taxon>
        <taxon>Oryzinae</taxon>
        <taxon>Oryza</taxon>
        <taxon>Oryza sativa</taxon>
    </lineage>
</organism>
<feature type="compositionally biased region" description="Polar residues" evidence="1">
    <location>
        <begin position="1"/>
        <end position="10"/>
    </location>
</feature>
<dbReference type="EMBL" id="DP000010">
    <property type="protein sequence ID" value="ABA92376.2"/>
    <property type="molecule type" value="Genomic_DNA"/>
</dbReference>
<proteinExistence type="evidence at transcript level"/>
<name>Q2R7Z3_ORYSJ</name>
<dbReference type="KEGG" id="osa:9271305"/>
<reference evidence="3" key="1">
    <citation type="journal article" date="2003" name="Science">
        <title>Collection, Mapping, and Annotation of Over 28,000 cDNA Clones from japonica Rice.</title>
        <authorList>
            <person name="Kikuchi S."/>
            <person name="Satoh K."/>
            <person name="Nagata T."/>
            <person name="Kawagashira N."/>
            <person name="Doi K."/>
            <person name="Kishimoto N."/>
            <person name="Yazaki J."/>
            <person name="Ishikawa M."/>
            <person name="Yamada H."/>
            <person name="Ooka H."/>
            <person name="Hotta I."/>
            <person name="Kojima K."/>
            <person name="Namiki T."/>
            <person name="Ohneda E."/>
            <person name="Yahagi W."/>
            <person name="Suzuki K."/>
            <person name="Li C."/>
            <person name="Ohtsuki K."/>
            <person name="Shishiki T."/>
            <person name="Otomo Y."/>
            <person name="Murakami K."/>
            <person name="Iida Y."/>
            <person name="Sugano S."/>
            <person name="Fujimura T."/>
            <person name="Suzuki Y."/>
            <person name="Tsunoda Y."/>
            <person name="Kurosaki T."/>
            <person name="Kodama T."/>
            <person name="Masuda H."/>
            <person name="Kobayashi M."/>
            <person name="Xie Q."/>
            <person name="Lu M."/>
            <person name="Narikawa R."/>
            <person name="Sugiyama A."/>
            <person name="Mizuno K."/>
            <person name="Yokomizo S."/>
            <person name="Niikura J."/>
            <person name="Ikeda R."/>
            <person name="Ishibiki J."/>
            <person name="Kawamata M."/>
            <person name="Yoshimura A."/>
            <person name="Miura J."/>
            <person name="Kusumegi T."/>
            <person name="Oka M."/>
            <person name="Ryu R."/>
            <person name="Ueda M."/>
            <person name="Matsubara K."/>
            <person name="Kawai J."/>
            <person name="Carninci P."/>
            <person name="Adachi J."/>
            <person name="Aizawa K."/>
            <person name="Arakawa T."/>
            <person name="Fukuda S."/>
            <person name="Hara A."/>
            <person name="Hashidume W."/>
            <person name="Hayatsu N."/>
            <person name="Imotani K."/>
            <person name="Ishii Y."/>
            <person name="Itoh M."/>
            <person name="Kagawa I."/>
            <person name="Kondo S."/>
            <person name="Konno H."/>
            <person name="Miyazaki A."/>
            <person name="Osato N."/>
            <person name="Ota Y."/>
            <person name="Saito R."/>
            <person name="Sasaki D."/>
            <person name="Sato K."/>
            <person name="Shibata K."/>
            <person name="Shinagawa A."/>
            <person name="Shiraki T."/>
            <person name="Yoshino M."/>
            <person name="Hayashizaki Y."/>
        </authorList>
    </citation>
    <scope>NUCLEOTIDE SEQUENCE</scope>
</reference>
<dbReference type="EMBL" id="AK119926">
    <property type="protein sequence ID" value="BAG99814.1"/>
    <property type="molecule type" value="mRNA"/>
</dbReference>
<accession>Q2R7Z3</accession>
<dbReference type="AlphaFoldDB" id="Q2R7Z3"/>
<evidence type="ECO:0000256" key="1">
    <source>
        <dbReference type="SAM" id="MobiDB-lite"/>
    </source>
</evidence>
<sequence>MGVTSCSGCGQMSPHRGRRSTRWSSGVLAWSAAAAAAEQAACAPGAAAAAKLVSRCDQPSAATPQQPTPLCSWPLPGTFRQPQGSPASNTSTTSPEKRERREREKGGAIWSCKKVSLLLCPIQVALSTVAWLSWLAMAVRRRSTVVALLCLMSAWQSQMATWRSMVAALCPVSAQQSQGAAAWRSREVAWGPKAAARGPQVTA</sequence>
<feature type="region of interest" description="Disordered" evidence="1">
    <location>
        <begin position="1"/>
        <end position="22"/>
    </location>
</feature>
<reference evidence="2" key="4">
    <citation type="submission" date="2005-04" db="EMBL/GenBank/DDBJ databases">
        <authorList>
            <person name="Buell C.R."/>
            <person name="Wing R.A."/>
            <person name="McCombie W.A."/>
            <person name="Ouyang S."/>
        </authorList>
    </citation>
    <scope>NUCLEOTIDE SEQUENCE</scope>
</reference>
<protein>
    <submittedName>
        <fullName evidence="2">Expressed protein</fullName>
    </submittedName>
    <submittedName>
        <fullName evidence="3">cDNA clone:002-183-H04, full insert sequence</fullName>
    </submittedName>
</protein>
<gene>
    <name evidence="2" type="ordered locus">LOC_Os11g14440</name>
</gene>
<evidence type="ECO:0000313" key="2">
    <source>
        <dbReference type="EMBL" id="ABA92376.2"/>
    </source>
</evidence>
<reference evidence="2" key="3">
    <citation type="journal article" date="2005" name="BMC Biol.">
        <title>The sequence of rice chromosomes 11 and 12, rich in disease resistance genes and recent gene duplications.</title>
        <authorList>
            <consortium name="The rice chromosomes 11 and 12 sequencing consortia"/>
        </authorList>
    </citation>
    <scope>NUCLEOTIDE SEQUENCE [LARGE SCALE GENOMIC DNA]</scope>
</reference>
<evidence type="ECO:0000313" key="3">
    <source>
        <dbReference type="EMBL" id="BAG99814.1"/>
    </source>
</evidence>
<feature type="compositionally biased region" description="Basic and acidic residues" evidence="1">
    <location>
        <begin position="95"/>
        <end position="105"/>
    </location>
</feature>
<feature type="compositionally biased region" description="Low complexity" evidence="1">
    <location>
        <begin position="59"/>
        <end position="69"/>
    </location>
</feature>
<reference evidence="2" key="5">
    <citation type="submission" date="2006-01" db="EMBL/GenBank/DDBJ databases">
        <authorList>
            <person name="Buell R."/>
        </authorList>
    </citation>
    <scope>NUCLEOTIDE SEQUENCE</scope>
</reference>
<reference evidence="3" key="2">
    <citation type="submission" date="2003-01" db="EMBL/GenBank/DDBJ databases">
        <title>Collection, mapping, and annotation of 28K full-length cDNA clones from japonica rice.</title>
        <authorList>
            <person name="Adachi J."/>
            <person name="Aizawa K."/>
            <person name="Akimura T."/>
            <person name="Arakawa T."/>
            <person name="Carninci P."/>
            <person name="Doi K."/>
            <person name="Fujimura T."/>
            <person name="Fukuda S."/>
            <person name="Hanagaki T."/>
            <person name="Hara A."/>
            <person name="Hashizume W."/>
            <person name="Hayashida K."/>
            <person name="Hayashizaki Y."/>
            <person name="Hayatsu N."/>
            <person name="Hiramoto K."/>
            <person name="Hiraoka T."/>
            <person name="Hori F."/>
            <person name="Hotta I."/>
            <person name="Iida J."/>
            <person name="Iida Y."/>
            <person name="Ikeda R."/>
            <person name="Imamura K."/>
            <person name="Imotani K."/>
            <person name="Ishibiki J."/>
            <person name="Ishii Y."/>
            <person name="Ishikawa M."/>
            <person name="Itoh M."/>
            <person name="Kagawa I."/>
            <person name="Kanagawa S."/>
            <person name="Katoh H."/>
            <person name="Kawagashira N."/>
            <person name="Kawai J."/>
            <person name="Kawamata M."/>
            <person name="Kikuchi S."/>
            <person name="Kishikawa-Hirozane T."/>
            <person name="Kishimoto N."/>
            <person name="Kobayashi M."/>
            <person name="Kodama T."/>
            <person name="Kojima K."/>
            <person name="Kojima Y."/>
            <person name="Kondo S."/>
            <person name="Konno H."/>
            <person name="Kouda M."/>
            <person name="Koya S."/>
            <person name="Kurihara C."/>
            <person name="Kurosaki T."/>
            <person name="Kusumegi T."/>
            <person name="Li C."/>
            <person name="Lu M."/>
            <person name="Masuda H."/>
            <person name="Matsubara K."/>
            <person name="Matsuyama T."/>
            <person name="Miura J."/>
            <person name="Miyazaki A."/>
            <person name="Mizuno K."/>
            <person name="Murakami K."/>
            <person name="Murata M."/>
            <person name="Nagata T."/>
            <person name="Nakahama Y."/>
            <person name="Nakamura M."/>
            <person name="Namiki T."/>
            <person name="Narikawa R."/>
            <person name="Niikura J."/>
            <person name="Nishi K."/>
            <person name="Nomura K."/>
            <person name="Numasaki R."/>
            <person name="Ohneda E."/>
            <person name="Ohno M."/>
            <person name="Ohtsuki K."/>
            <person name="Oka M."/>
            <person name="Ooka H."/>
            <person name="Osato N."/>
            <person name="Ota Y."/>
            <person name="Otomo Y."/>
            <person name="Ryu R."/>
            <person name="Saitoh H."/>
            <person name="Sakai C."/>
            <person name="Sakai K."/>
            <person name="Sakazume N."/>
            <person name="Sano H."/>
            <person name="Sasaki D."/>
            <person name="Sato K."/>
            <person name="Satoh K."/>
            <person name="Shibata K."/>
            <person name="Shinagawa A."/>
            <person name="Shiraki T."/>
            <person name="Shishiki T."/>
            <person name="Sogabe Y."/>
            <person name="Sugano S."/>
            <person name="Sugiyama A."/>
            <person name="Suzuki K."/>
            <person name="Suzuki Y."/>
            <person name="Tagami M."/>
            <person name="Tagami-Takeda Y."/>
            <person name="Tagawa A."/>
            <person name="Takahashi F."/>
            <person name="Takaku-Akahira S."/>
            <person name="Tanaka T."/>
            <person name="Tomaru A."/>
            <person name="Toya T."/>
            <person name="Tsunoda Y."/>
            <person name="Ueda M."/>
            <person name="Waki K."/>
            <person name="Xie Q."/>
            <person name="Yahagi W."/>
            <person name="Yamada H."/>
            <person name="Yamamoto M."/>
            <person name="Yasunishi A."/>
            <person name="Yazaki J."/>
            <person name="Yokomizo S."/>
            <person name="Yoshimura A."/>
        </authorList>
    </citation>
    <scope>NUCLEOTIDE SEQUENCE</scope>
</reference>